<dbReference type="PROSITE" id="PS51723">
    <property type="entry name" value="PEPTIDASE_M60"/>
    <property type="match status" value="1"/>
</dbReference>
<dbReference type="Gene3D" id="2.60.120.1250">
    <property type="entry name" value="Peptidase M60, enhancin-like domain 1"/>
    <property type="match status" value="1"/>
</dbReference>
<dbReference type="EMBL" id="CP013650">
    <property type="protein sequence ID" value="ALS97555.1"/>
    <property type="molecule type" value="Genomic_DNA"/>
</dbReference>
<dbReference type="InterPro" id="IPR051244">
    <property type="entry name" value="TCAF"/>
</dbReference>
<dbReference type="Gene3D" id="2.80.10.50">
    <property type="match status" value="1"/>
</dbReference>
<organism evidence="3 4">
    <name type="scientific">Lacimicrobium alkaliphilum</name>
    <dbReference type="NCBI Taxonomy" id="1526571"/>
    <lineage>
        <taxon>Bacteria</taxon>
        <taxon>Pseudomonadati</taxon>
        <taxon>Pseudomonadota</taxon>
        <taxon>Gammaproteobacteria</taxon>
        <taxon>Alteromonadales</taxon>
        <taxon>Alteromonadaceae</taxon>
        <taxon>Lacimicrobium</taxon>
    </lineage>
</organism>
<dbReference type="InterPro" id="IPR035423">
    <property type="entry name" value="M60-like_N"/>
</dbReference>
<accession>A0A0U2Z3R3</accession>
<dbReference type="AlphaFoldDB" id="A0A0U2Z3R3"/>
<dbReference type="Gene3D" id="3.40.390.80">
    <property type="entry name" value="Peptidase M60, enhancin-like domain 2"/>
    <property type="match status" value="1"/>
</dbReference>
<protein>
    <recommendedName>
        <fullName evidence="2">Peptidase M60 domain-containing protein</fullName>
    </recommendedName>
</protein>
<reference evidence="3 4" key="1">
    <citation type="submission" date="2015-12" db="EMBL/GenBank/DDBJ databases">
        <title>Complete genome of Lacimicrobium alkaliphilum KCTC 32984.</title>
        <authorList>
            <person name="Kim S.-G."/>
            <person name="Lee Y.-J."/>
        </authorList>
    </citation>
    <scope>NUCLEOTIDE SEQUENCE [LARGE SCALE GENOMIC DNA]</scope>
    <source>
        <strain evidence="3 4">YelD216</strain>
    </source>
</reference>
<dbReference type="PANTHER" id="PTHR15730:SF5">
    <property type="entry name" value="SI:CH211-210B2.2-RELATED"/>
    <property type="match status" value="1"/>
</dbReference>
<dbReference type="InterPro" id="IPR031161">
    <property type="entry name" value="Peptidase_M60_dom"/>
</dbReference>
<dbReference type="Pfam" id="PF17291">
    <property type="entry name" value="M60-like_N"/>
    <property type="match status" value="1"/>
</dbReference>
<evidence type="ECO:0000313" key="4">
    <source>
        <dbReference type="Proteomes" id="UP000068447"/>
    </source>
</evidence>
<dbReference type="InterPro" id="IPR042279">
    <property type="entry name" value="Pep_M60_3"/>
</dbReference>
<dbReference type="SMART" id="SM01276">
    <property type="entry name" value="M60-like"/>
    <property type="match status" value="1"/>
</dbReference>
<dbReference type="Pfam" id="PF00652">
    <property type="entry name" value="Ricin_B_lectin"/>
    <property type="match status" value="1"/>
</dbReference>
<evidence type="ECO:0000313" key="3">
    <source>
        <dbReference type="EMBL" id="ALS97555.1"/>
    </source>
</evidence>
<dbReference type="Proteomes" id="UP000068447">
    <property type="component" value="Chromosome"/>
</dbReference>
<keyword evidence="4" id="KW-1185">Reference proteome</keyword>
<evidence type="ECO:0000259" key="2">
    <source>
        <dbReference type="PROSITE" id="PS51723"/>
    </source>
</evidence>
<dbReference type="InterPro" id="IPR035992">
    <property type="entry name" value="Ricin_B-like_lectins"/>
</dbReference>
<sequence>MLVALGVLHGCGGKNTETVTDTEKVTDSESGTDTDTGGGDNSSTSPLTFESQVIVAAASPGLCIGSTDNNEAVVLTDCQNSETSQLWSYNESTKTLTHTQSQKCVANVQSKLVLQACDDSSAQAWSYEDNIFSQNGESFDVNMSQLSIIVYPTHGGANQQWLVPSLAAAEIDENYVSEFPFPDWDENAYKMEQIMDIINRRTAIDEALPFPRDVSSYPGEVDESRPRISKEVTFNRYFHEDQTLDTLKRQHWISTGTYAPAGEIIEINVSAEKDLEDLYAIINVHTDVLALTSPNVTNSKQVKRYTSVSTKVRLSRGINKLRSQYGGQVIIASERSEDLDVTVSIANVVETVHFKLGRDKFTNWLAIRENSAPWGVLEGKHVYLDMSKEELQKVEDPEALLNTFDQTIELVRDLAGFEKTATGVHKMPTLKERFVSDVQITAGFAHAGYPIMAGPGWNLFSVDTARNNGWGNWHETGHNYQQFCLWSRPFGTESSVNLFSLYVQDTLGQQSRIQQENRYAIAINKLNDDFSFTDDADVWDKLVFLMQIKHALPDIGWDMYRQLNRRFRELDSQQQQSVCATSQASFDATFEFLSEITGYDLTQHFKTWGVGVSEASYQKVADMGLPQPPVDISALNPGS</sequence>
<dbReference type="InterPro" id="IPR000772">
    <property type="entry name" value="Ricin_B_lectin"/>
</dbReference>
<feature type="domain" description="Peptidase M60" evidence="2">
    <location>
        <begin position="250"/>
        <end position="553"/>
    </location>
</feature>
<dbReference type="SMART" id="SM00458">
    <property type="entry name" value="RICIN"/>
    <property type="match status" value="1"/>
</dbReference>
<dbReference type="PANTHER" id="PTHR15730">
    <property type="entry name" value="EXPERIMENTAL AUTOIMMUNE PROSTATITIS ANTIGEN 2-RELATED"/>
    <property type="match status" value="1"/>
</dbReference>
<dbReference type="Gene3D" id="1.10.390.30">
    <property type="entry name" value="Peptidase M60, enhancin-like domain 3"/>
    <property type="match status" value="1"/>
</dbReference>
<proteinExistence type="predicted"/>
<dbReference type="STRING" id="1526571.AT746_04235"/>
<dbReference type="SUPFAM" id="SSF50370">
    <property type="entry name" value="Ricin B-like lectins"/>
    <property type="match status" value="1"/>
</dbReference>
<dbReference type="Pfam" id="PF13402">
    <property type="entry name" value="Peptidase_M60"/>
    <property type="match status" value="1"/>
</dbReference>
<name>A0A0U2Z3R3_9ALTE</name>
<dbReference type="PROSITE" id="PS50231">
    <property type="entry name" value="RICIN_B_LECTIN"/>
    <property type="match status" value="1"/>
</dbReference>
<feature type="compositionally biased region" description="Low complexity" evidence="1">
    <location>
        <begin position="28"/>
        <end position="45"/>
    </location>
</feature>
<feature type="region of interest" description="Disordered" evidence="1">
    <location>
        <begin position="16"/>
        <end position="45"/>
    </location>
</feature>
<dbReference type="KEGG" id="lal:AT746_04235"/>
<dbReference type="CDD" id="cd23456">
    <property type="entry name" value="beta-trefoil_Ricin_SCDase"/>
    <property type="match status" value="1"/>
</dbReference>
<evidence type="ECO:0000256" key="1">
    <source>
        <dbReference type="SAM" id="MobiDB-lite"/>
    </source>
</evidence>
<gene>
    <name evidence="3" type="ORF">AT746_04235</name>
</gene>